<evidence type="ECO:0000313" key="9">
    <source>
        <dbReference type="EMBL" id="SMD30674.1"/>
    </source>
</evidence>
<name>A0A8G2L7U8_PICTO</name>
<dbReference type="GO" id="GO:0000027">
    <property type="term" value="P:ribosomal large subunit assembly"/>
    <property type="evidence" value="ECO:0007669"/>
    <property type="project" value="TreeGrafter"/>
</dbReference>
<accession>A0A8G2L7U8</accession>
<dbReference type="Pfam" id="PF00466">
    <property type="entry name" value="Ribosomal_L10"/>
    <property type="match status" value="1"/>
</dbReference>
<dbReference type="SUPFAM" id="SSF160369">
    <property type="entry name" value="Ribosomal protein L10-like"/>
    <property type="match status" value="1"/>
</dbReference>
<reference evidence="9 10" key="1">
    <citation type="submission" date="2017-04" db="EMBL/GenBank/DDBJ databases">
        <authorList>
            <person name="Varghese N."/>
            <person name="Submissions S."/>
        </authorList>
    </citation>
    <scope>NUCLEOTIDE SEQUENCE [LARGE SCALE GENOMIC DNA]</scope>
    <source>
        <strain evidence="9 10">DSM 9789</strain>
    </source>
</reference>
<feature type="region of interest" description="Disordered" evidence="7">
    <location>
        <begin position="287"/>
        <end position="315"/>
    </location>
</feature>
<feature type="domain" description="Large ribosomal subunit protein uL10-like insertion" evidence="8">
    <location>
        <begin position="107"/>
        <end position="177"/>
    </location>
</feature>
<dbReference type="Gene3D" id="6.10.140.760">
    <property type="match status" value="1"/>
</dbReference>
<evidence type="ECO:0000256" key="3">
    <source>
        <dbReference type="ARBA" id="ARBA00022884"/>
    </source>
</evidence>
<dbReference type="InterPro" id="IPR022909">
    <property type="entry name" value="Ribosomal_uL10_arc"/>
</dbReference>
<evidence type="ECO:0000256" key="1">
    <source>
        <dbReference type="ARBA" id="ARBA00008889"/>
    </source>
</evidence>
<dbReference type="AlphaFoldDB" id="A0A8G2L7U8"/>
<comment type="caution">
    <text evidence="9">The sequence shown here is derived from an EMBL/GenBank/DDBJ whole genome shotgun (WGS) entry which is preliminary data.</text>
</comment>
<dbReference type="RefSeq" id="WP_084272573.1">
    <property type="nucleotide sequence ID" value="NZ_FWYE01000001.1"/>
</dbReference>
<dbReference type="Gene3D" id="3.30.70.1730">
    <property type="match status" value="1"/>
</dbReference>
<dbReference type="Proteomes" id="UP000192315">
    <property type="component" value="Unassembled WGS sequence"/>
</dbReference>
<feature type="compositionally biased region" description="Basic and acidic residues" evidence="7">
    <location>
        <begin position="287"/>
        <end position="301"/>
    </location>
</feature>
<protein>
    <recommendedName>
        <fullName evidence="6">Large ribosomal subunit protein uL10</fullName>
    </recommendedName>
    <alternativeName>
        <fullName evidence="6">Acidic ribosomal protein P0 homolog</fullName>
    </alternativeName>
</protein>
<sequence length="315" mass="34759">MTEPAQWKIDFVKNLEDEINSRKVAAIVSIKGLRNNEFQKIRNSIRDKARIKVSRARLLRLAIENTGKNNIVKLKDYAHGQVALITTDESPKKIYDILEKSKTKAPAKGGEIAEEDIVIEPKETNFPPGPKISEFQKAGLPAAIEKGKIVIKSEVTFVKKGDVITREKALVLKDLEIYPITAGLDLIAAYEDGLIFNKDVLSISDEKIMSDLASAFLGAKSLAIEANFIVPEIVPDMISKAYLEAQSLAIEANFVDEKNIDIFIRKAFINASAIEALINKDLNNEDITDKKEEKAEEKETSSDEDAASGLGALFG</sequence>
<dbReference type="CDD" id="cd05795">
    <property type="entry name" value="Ribosomal_P0_L10e"/>
    <property type="match status" value="1"/>
</dbReference>
<evidence type="ECO:0000313" key="10">
    <source>
        <dbReference type="Proteomes" id="UP000192315"/>
    </source>
</evidence>
<evidence type="ECO:0000256" key="7">
    <source>
        <dbReference type="SAM" id="MobiDB-lite"/>
    </source>
</evidence>
<dbReference type="PANTHER" id="PTHR45699">
    <property type="entry name" value="60S ACIDIC RIBOSOMAL PROTEIN P0"/>
    <property type="match status" value="1"/>
</dbReference>
<dbReference type="GO" id="GO:0070180">
    <property type="term" value="F:large ribosomal subunit rRNA binding"/>
    <property type="evidence" value="ECO:0007669"/>
    <property type="project" value="UniProtKB-UniRule"/>
</dbReference>
<dbReference type="InterPro" id="IPR043141">
    <property type="entry name" value="Ribosomal_uL10-like_sf"/>
</dbReference>
<organism evidence="9 10">
    <name type="scientific">Picrophilus torridus (strain ATCC 700027 / DSM 9790 / JCM 10055 / NBRC 100828 / KAW 2/3)</name>
    <dbReference type="NCBI Taxonomy" id="1122961"/>
    <lineage>
        <taxon>Archaea</taxon>
        <taxon>Methanobacteriati</taxon>
        <taxon>Thermoplasmatota</taxon>
        <taxon>Thermoplasmata</taxon>
        <taxon>Thermoplasmatales</taxon>
        <taxon>Picrophilaceae</taxon>
        <taxon>Picrophilus</taxon>
    </lineage>
</organism>
<keyword evidence="3 6" id="KW-0694">RNA-binding</keyword>
<dbReference type="Gene3D" id="3.90.105.20">
    <property type="match status" value="1"/>
</dbReference>
<dbReference type="Pfam" id="PF17777">
    <property type="entry name" value="RL10P_insert"/>
    <property type="match status" value="1"/>
</dbReference>
<evidence type="ECO:0000256" key="6">
    <source>
        <dbReference type="HAMAP-Rule" id="MF_00280"/>
    </source>
</evidence>
<dbReference type="HAMAP" id="MF_00280">
    <property type="entry name" value="Ribosomal_uL10_arch"/>
    <property type="match status" value="1"/>
</dbReference>
<comment type="function">
    <text evidence="6">Forms part of the ribosomal stalk, playing a central role in the interaction of the ribosome with GTP-bound translation factors.</text>
</comment>
<dbReference type="GO" id="GO:0022625">
    <property type="term" value="C:cytosolic large ribosomal subunit"/>
    <property type="evidence" value="ECO:0007669"/>
    <property type="project" value="TreeGrafter"/>
</dbReference>
<comment type="similarity">
    <text evidence="1 6">Belongs to the universal ribosomal protein uL10 family.</text>
</comment>
<dbReference type="InterPro" id="IPR001790">
    <property type="entry name" value="Ribosomal_uL10"/>
</dbReference>
<keyword evidence="10" id="KW-1185">Reference proteome</keyword>
<comment type="subunit">
    <text evidence="6">Part of the 50S ribosomal subunit. Forms part of the ribosomal stalk which helps the ribosome interact with GTP-bound translation factors. Forms a heptameric L10(L12)2(L12)2(L12)2 complex, where L10 forms an elongated spine to which the L12 dimers bind in a sequential fashion.</text>
</comment>
<keyword evidence="5 6" id="KW-0687">Ribonucleoprotein</keyword>
<dbReference type="GO" id="GO:0002181">
    <property type="term" value="P:cytoplasmic translation"/>
    <property type="evidence" value="ECO:0007669"/>
    <property type="project" value="TreeGrafter"/>
</dbReference>
<gene>
    <name evidence="6" type="primary">rpl10</name>
    <name evidence="6" type="synonym">rplP0</name>
    <name evidence="9" type="ORF">SAMN02745355_0568</name>
</gene>
<keyword evidence="4 6" id="KW-0689">Ribosomal protein</keyword>
<dbReference type="InterPro" id="IPR043164">
    <property type="entry name" value="Ribosomal_uL10-like_insert_sf"/>
</dbReference>
<proteinExistence type="inferred from homology"/>
<dbReference type="PANTHER" id="PTHR45699:SF3">
    <property type="entry name" value="LARGE RIBOSOMAL SUBUNIT PROTEIN UL10"/>
    <property type="match status" value="1"/>
</dbReference>
<dbReference type="GO" id="GO:0003735">
    <property type="term" value="F:structural constituent of ribosome"/>
    <property type="evidence" value="ECO:0007669"/>
    <property type="project" value="TreeGrafter"/>
</dbReference>
<dbReference type="InterPro" id="IPR050323">
    <property type="entry name" value="Ribosomal_protein_uL10"/>
</dbReference>
<dbReference type="EMBL" id="FWYE01000001">
    <property type="protein sequence ID" value="SMD30674.1"/>
    <property type="molecule type" value="Genomic_DNA"/>
</dbReference>
<dbReference type="InterPro" id="IPR040637">
    <property type="entry name" value="Ribosomal_uL10-like_insert"/>
</dbReference>
<evidence type="ECO:0000259" key="8">
    <source>
        <dbReference type="Pfam" id="PF17777"/>
    </source>
</evidence>
<keyword evidence="2 6" id="KW-0699">rRNA-binding</keyword>
<evidence type="ECO:0000256" key="4">
    <source>
        <dbReference type="ARBA" id="ARBA00022980"/>
    </source>
</evidence>
<evidence type="ECO:0000256" key="2">
    <source>
        <dbReference type="ARBA" id="ARBA00022730"/>
    </source>
</evidence>
<evidence type="ECO:0000256" key="5">
    <source>
        <dbReference type="ARBA" id="ARBA00023274"/>
    </source>
</evidence>
<dbReference type="NCBIfam" id="NF003098">
    <property type="entry name" value="PRK04019.1-5"/>
    <property type="match status" value="1"/>
</dbReference>